<name>T1L2E4_TETUR</name>
<sequence>MINCNELHLIVKLDRLDTTLH</sequence>
<dbReference type="EnsemblMetazoa" id="tetur33g00620.1">
    <property type="protein sequence ID" value="tetur33g00620.1"/>
    <property type="gene ID" value="tetur33g00620"/>
</dbReference>
<evidence type="ECO:0000313" key="2">
    <source>
        <dbReference type="Proteomes" id="UP000015104"/>
    </source>
</evidence>
<protein>
    <submittedName>
        <fullName evidence="1">Uncharacterized protein</fullName>
    </submittedName>
</protein>
<keyword evidence="2" id="KW-1185">Reference proteome</keyword>
<reference evidence="2" key="1">
    <citation type="submission" date="2011-08" db="EMBL/GenBank/DDBJ databases">
        <authorList>
            <person name="Rombauts S."/>
        </authorList>
    </citation>
    <scope>NUCLEOTIDE SEQUENCE</scope>
    <source>
        <strain evidence="2">London</strain>
    </source>
</reference>
<dbReference type="EMBL" id="CAEY01000945">
    <property type="status" value="NOT_ANNOTATED_CDS"/>
    <property type="molecule type" value="Genomic_DNA"/>
</dbReference>
<organism evidence="1 2">
    <name type="scientific">Tetranychus urticae</name>
    <name type="common">Two-spotted spider mite</name>
    <dbReference type="NCBI Taxonomy" id="32264"/>
    <lineage>
        <taxon>Eukaryota</taxon>
        <taxon>Metazoa</taxon>
        <taxon>Ecdysozoa</taxon>
        <taxon>Arthropoda</taxon>
        <taxon>Chelicerata</taxon>
        <taxon>Arachnida</taxon>
        <taxon>Acari</taxon>
        <taxon>Acariformes</taxon>
        <taxon>Trombidiformes</taxon>
        <taxon>Prostigmata</taxon>
        <taxon>Eleutherengona</taxon>
        <taxon>Raphignathae</taxon>
        <taxon>Tetranychoidea</taxon>
        <taxon>Tetranychidae</taxon>
        <taxon>Tetranychus</taxon>
    </lineage>
</organism>
<proteinExistence type="predicted"/>
<accession>T1L2E4</accession>
<dbReference type="AlphaFoldDB" id="T1L2E4"/>
<evidence type="ECO:0000313" key="1">
    <source>
        <dbReference type="EnsemblMetazoa" id="tetur33g00620.1"/>
    </source>
</evidence>
<dbReference type="Proteomes" id="UP000015104">
    <property type="component" value="Unassembled WGS sequence"/>
</dbReference>
<reference evidence="1" key="2">
    <citation type="submission" date="2015-06" db="UniProtKB">
        <authorList>
            <consortium name="EnsemblMetazoa"/>
        </authorList>
    </citation>
    <scope>IDENTIFICATION</scope>
</reference>
<dbReference type="HOGENOM" id="CLU_3427068_0_0_1"/>